<evidence type="ECO:0000313" key="2">
    <source>
        <dbReference type="Proteomes" id="UP000011939"/>
    </source>
</evidence>
<dbReference type="AlphaFoldDB" id="M5IPY8"/>
<name>M5IPY8_9BACT</name>
<dbReference type="PATRIC" id="fig|1244083.3.peg.2286"/>
<gene>
    <name evidence="1" type="ORF">CSUNSWCD_1040</name>
</gene>
<dbReference type="Proteomes" id="UP000011939">
    <property type="component" value="Unassembled WGS sequence"/>
</dbReference>
<accession>M5IPY8</accession>
<proteinExistence type="predicted"/>
<protein>
    <submittedName>
        <fullName evidence="1">Uncharacterized protein</fullName>
    </submittedName>
</protein>
<reference evidence="1 2" key="1">
    <citation type="journal article" date="2013" name="Genome Announc.">
        <title>Genome Sequence of Campylobacter showae UNSWCD, Isolated from a Patient with Crohn's Disease.</title>
        <authorList>
            <person name="Tay A.P."/>
            <person name="Kaakoush N.O."/>
            <person name="Deshpande N.P."/>
            <person name="Chen Z."/>
            <person name="Mitchell H."/>
            <person name="Wilkins M.R."/>
        </authorList>
    </citation>
    <scope>NUCLEOTIDE SEQUENCE [LARGE SCALE GENOMIC DNA]</scope>
    <source>
        <strain evidence="1 2">CSUNSWCD</strain>
    </source>
</reference>
<evidence type="ECO:0000313" key="1">
    <source>
        <dbReference type="EMBL" id="EKU10243.1"/>
    </source>
</evidence>
<comment type="caution">
    <text evidence="1">The sequence shown here is derived from an EMBL/GenBank/DDBJ whole genome shotgun (WGS) entry which is preliminary data.</text>
</comment>
<dbReference type="EMBL" id="AMZQ01000016">
    <property type="protein sequence ID" value="EKU10243.1"/>
    <property type="molecule type" value="Genomic_DNA"/>
</dbReference>
<sequence length="64" mass="7170">MRISFFVVENNVNLKSNSSDIYFKIRYATMLCGLGLPSVNFAPKKPLHFACCSTQTAPAFYFGL</sequence>
<organism evidence="1 2">
    <name type="scientific">Campylobacter showae CSUNSWCD</name>
    <dbReference type="NCBI Taxonomy" id="1244083"/>
    <lineage>
        <taxon>Bacteria</taxon>
        <taxon>Pseudomonadati</taxon>
        <taxon>Campylobacterota</taxon>
        <taxon>Epsilonproteobacteria</taxon>
        <taxon>Campylobacterales</taxon>
        <taxon>Campylobacteraceae</taxon>
        <taxon>Campylobacter</taxon>
    </lineage>
</organism>